<dbReference type="PANTHER" id="PTHR34988:SF1">
    <property type="entry name" value="DNA-BINDING PROTEIN"/>
    <property type="match status" value="1"/>
</dbReference>
<name>A0A3S9HDW1_9LACT</name>
<gene>
    <name evidence="2" type="ORF">EJN90_13465</name>
</gene>
<dbReference type="Gene3D" id="3.30.1330.80">
    <property type="entry name" value="Hypothetical protein, similar to alpha- acetolactate decarboxylase, domain 2"/>
    <property type="match status" value="1"/>
</dbReference>
<evidence type="ECO:0000259" key="1">
    <source>
        <dbReference type="PROSITE" id="PS51742"/>
    </source>
</evidence>
<evidence type="ECO:0000313" key="2">
    <source>
        <dbReference type="EMBL" id="AZP05557.1"/>
    </source>
</evidence>
<dbReference type="Proteomes" id="UP000273326">
    <property type="component" value="Chromosome"/>
</dbReference>
<protein>
    <submittedName>
        <fullName evidence="2">DNA-binding protein</fullName>
    </submittedName>
</protein>
<dbReference type="PANTHER" id="PTHR34988">
    <property type="entry name" value="PROTEIN, PUTATIVE-RELATED"/>
    <property type="match status" value="1"/>
</dbReference>
<reference evidence="3" key="1">
    <citation type="submission" date="2018-12" db="EMBL/GenBank/DDBJ databases">
        <title>Complete genome sequencing of Jeotgalibaca sp. H21T32.</title>
        <authorList>
            <person name="Bae J.-W."/>
            <person name="Lee S.-Y."/>
        </authorList>
    </citation>
    <scope>NUCLEOTIDE SEQUENCE [LARGE SCALE GENOMIC DNA]</scope>
    <source>
        <strain evidence="3">H21T32</strain>
    </source>
</reference>
<feature type="domain" description="PPC" evidence="1">
    <location>
        <begin position="4"/>
        <end position="139"/>
    </location>
</feature>
<dbReference type="EMBL" id="CP034465">
    <property type="protein sequence ID" value="AZP05557.1"/>
    <property type="molecule type" value="Genomic_DNA"/>
</dbReference>
<dbReference type="GO" id="GO:0003677">
    <property type="term" value="F:DNA binding"/>
    <property type="evidence" value="ECO:0007669"/>
    <property type="project" value="UniProtKB-KW"/>
</dbReference>
<dbReference type="RefSeq" id="WP_126112077.1">
    <property type="nucleotide sequence ID" value="NZ_CP034465.1"/>
</dbReference>
<dbReference type="AlphaFoldDB" id="A0A3S9HDW1"/>
<keyword evidence="3" id="KW-1185">Reference proteome</keyword>
<dbReference type="SUPFAM" id="SSF117856">
    <property type="entry name" value="AF0104/ALDC/Ptd012-like"/>
    <property type="match status" value="1"/>
</dbReference>
<evidence type="ECO:0000313" key="3">
    <source>
        <dbReference type="Proteomes" id="UP000273326"/>
    </source>
</evidence>
<dbReference type="Pfam" id="PF03479">
    <property type="entry name" value="PCC"/>
    <property type="match status" value="1"/>
</dbReference>
<organism evidence="2 3">
    <name type="scientific">Jeotgalibaca ciconiae</name>
    <dbReference type="NCBI Taxonomy" id="2496265"/>
    <lineage>
        <taxon>Bacteria</taxon>
        <taxon>Bacillati</taxon>
        <taxon>Bacillota</taxon>
        <taxon>Bacilli</taxon>
        <taxon>Lactobacillales</taxon>
        <taxon>Carnobacteriaceae</taxon>
        <taxon>Jeotgalibaca</taxon>
    </lineage>
</organism>
<dbReference type="CDD" id="cd11378">
    <property type="entry name" value="DUF296"/>
    <property type="match status" value="1"/>
</dbReference>
<sequence>MKSTKKGNILFCRLEIGEDINASLLKLADEWNVKAGIVQGIGACDKVGLMVYDVEKKDYDLRDYTEFMEMVSLNGNITRMDNKAHVHLHAAFGRENLKAIAGHLDYGVISATAEIIITIVDTELTRFHEKETGLDLWEI</sequence>
<accession>A0A3S9HDW1</accession>
<keyword evidence="2" id="KW-0238">DNA-binding</keyword>
<dbReference type="InterPro" id="IPR005175">
    <property type="entry name" value="PPC_dom"/>
</dbReference>
<dbReference type="PIRSF" id="PIRSF016702">
    <property type="entry name" value="DNA_bp_PD1"/>
    <property type="match status" value="1"/>
</dbReference>
<dbReference type="KEGG" id="jeh:EJN90_13465"/>
<dbReference type="InterPro" id="IPR025707">
    <property type="entry name" value="DNA_bp_PD1"/>
</dbReference>
<dbReference type="PROSITE" id="PS51742">
    <property type="entry name" value="PPC"/>
    <property type="match status" value="1"/>
</dbReference>
<proteinExistence type="predicted"/>
<dbReference type="OrthoDB" id="9791702at2"/>